<protein>
    <submittedName>
        <fullName evidence="1">Uncharacterized protein</fullName>
    </submittedName>
</protein>
<comment type="caution">
    <text evidence="1">The sequence shown here is derived from an EMBL/GenBank/DDBJ whole genome shotgun (WGS) entry which is preliminary data.</text>
</comment>
<evidence type="ECO:0000313" key="1">
    <source>
        <dbReference type="EMBL" id="KKM20681.1"/>
    </source>
</evidence>
<accession>A0A0F9HYZ6</accession>
<dbReference type="EMBL" id="LAZR01013714">
    <property type="protein sequence ID" value="KKM20681.1"/>
    <property type="molecule type" value="Genomic_DNA"/>
</dbReference>
<proteinExistence type="predicted"/>
<name>A0A0F9HYZ6_9ZZZZ</name>
<organism evidence="1">
    <name type="scientific">marine sediment metagenome</name>
    <dbReference type="NCBI Taxonomy" id="412755"/>
    <lineage>
        <taxon>unclassified sequences</taxon>
        <taxon>metagenomes</taxon>
        <taxon>ecological metagenomes</taxon>
    </lineage>
</organism>
<gene>
    <name evidence="1" type="ORF">LCGC14_1643040</name>
</gene>
<reference evidence="1" key="1">
    <citation type="journal article" date="2015" name="Nature">
        <title>Complex archaea that bridge the gap between prokaryotes and eukaryotes.</title>
        <authorList>
            <person name="Spang A."/>
            <person name="Saw J.H."/>
            <person name="Jorgensen S.L."/>
            <person name="Zaremba-Niedzwiedzka K."/>
            <person name="Martijn J."/>
            <person name="Lind A.E."/>
            <person name="van Eijk R."/>
            <person name="Schleper C."/>
            <person name="Guy L."/>
            <person name="Ettema T.J."/>
        </authorList>
    </citation>
    <scope>NUCLEOTIDE SEQUENCE</scope>
</reference>
<sequence length="107" mass="11161">MPGIWTQKTLTIPNGQTSSNEIDLEAVLTRNAVHLLVQSPGTLPETVNPQISIDGSAYVILQSGGTDIALPAGRGTQLQHITVRKFKVVATGAVAGERVFTVAVGVA</sequence>
<dbReference type="AlphaFoldDB" id="A0A0F9HYZ6"/>